<sequence length="162" mass="18585">MSATNKDVLIKIGDVFRQRREALSYSQNDVADMTGLTINTILFLEKGRGTTLNNFLLICRALQIQPRDVFENDIELAPLFGLSPESQKRIEKNQKLDHLVYDSDFFETPRRVSDVIKELGADKADSNKYSVYLTGYCKEGDLDYIKEGNYKKYLKPPSESEF</sequence>
<comment type="caution">
    <text evidence="2">The sequence shown here is derived from an EMBL/GenBank/DDBJ whole genome shotgun (WGS) entry which is preliminary data.</text>
</comment>
<evidence type="ECO:0000259" key="1">
    <source>
        <dbReference type="PROSITE" id="PS50943"/>
    </source>
</evidence>
<keyword evidence="3" id="KW-1185">Reference proteome</keyword>
<dbReference type="PROSITE" id="PS50943">
    <property type="entry name" value="HTH_CROC1"/>
    <property type="match status" value="1"/>
</dbReference>
<dbReference type="InterPro" id="IPR001387">
    <property type="entry name" value="Cro/C1-type_HTH"/>
</dbReference>
<dbReference type="Pfam" id="PF01381">
    <property type="entry name" value="HTH_3"/>
    <property type="match status" value="1"/>
</dbReference>
<evidence type="ECO:0000313" key="3">
    <source>
        <dbReference type="Proteomes" id="UP000016584"/>
    </source>
</evidence>
<gene>
    <name evidence="2" type="ORF">M472_05650</name>
</gene>
<dbReference type="GO" id="GO:0003677">
    <property type="term" value="F:DNA binding"/>
    <property type="evidence" value="ECO:0007669"/>
    <property type="project" value="InterPro"/>
</dbReference>
<feature type="domain" description="HTH cro/C1-type" evidence="1">
    <location>
        <begin position="16"/>
        <end position="70"/>
    </location>
</feature>
<dbReference type="SMART" id="SM00530">
    <property type="entry name" value="HTH_XRE"/>
    <property type="match status" value="1"/>
</dbReference>
<evidence type="ECO:0000313" key="2">
    <source>
        <dbReference type="EMBL" id="ERJ58243.1"/>
    </source>
</evidence>
<proteinExistence type="predicted"/>
<name>U2J6G3_9SPHI</name>
<accession>U2J6G3</accession>
<protein>
    <recommendedName>
        <fullName evidence="1">HTH cro/C1-type domain-containing protein</fullName>
    </recommendedName>
</protein>
<dbReference type="PATRIC" id="fig|1346330.5.peg.3298"/>
<dbReference type="Gene3D" id="1.10.260.40">
    <property type="entry name" value="lambda repressor-like DNA-binding domains"/>
    <property type="match status" value="1"/>
</dbReference>
<dbReference type="CDD" id="cd00093">
    <property type="entry name" value="HTH_XRE"/>
    <property type="match status" value="1"/>
</dbReference>
<reference evidence="2 3" key="1">
    <citation type="journal article" date="2013" name="Genome Announc.">
        <title>The Draft Genome Sequence of Sphingomonas paucimobilis Strain HER1398 (Proteobacteria), Host to the Giant PAU Phage, Indicates That It Is a Member of the Genus Sphingobacterium (Bacteroidetes).</title>
        <authorList>
            <person name="White R.A.III."/>
            <person name="Suttle C.A."/>
        </authorList>
    </citation>
    <scope>NUCLEOTIDE SEQUENCE [LARGE SCALE GENOMIC DNA]</scope>
    <source>
        <strain evidence="2 3">HER1398</strain>
    </source>
</reference>
<organism evidence="2 3">
    <name type="scientific">Sphingobacterium paucimobilis HER1398</name>
    <dbReference type="NCBI Taxonomy" id="1346330"/>
    <lineage>
        <taxon>Bacteria</taxon>
        <taxon>Pseudomonadati</taxon>
        <taxon>Bacteroidota</taxon>
        <taxon>Sphingobacteriia</taxon>
        <taxon>Sphingobacteriales</taxon>
        <taxon>Sphingobacteriaceae</taxon>
        <taxon>Sphingobacterium</taxon>
    </lineage>
</organism>
<dbReference type="STRING" id="1346330.M472_05650"/>
<dbReference type="InterPro" id="IPR010982">
    <property type="entry name" value="Lambda_DNA-bd_dom_sf"/>
</dbReference>
<dbReference type="Proteomes" id="UP000016584">
    <property type="component" value="Unassembled WGS sequence"/>
</dbReference>
<dbReference type="SUPFAM" id="SSF47413">
    <property type="entry name" value="lambda repressor-like DNA-binding domains"/>
    <property type="match status" value="1"/>
</dbReference>
<dbReference type="EMBL" id="ATDL01000017">
    <property type="protein sequence ID" value="ERJ58243.1"/>
    <property type="molecule type" value="Genomic_DNA"/>
</dbReference>
<dbReference type="eggNOG" id="ENOG502ZFB9">
    <property type="taxonomic scope" value="Bacteria"/>
</dbReference>
<dbReference type="AlphaFoldDB" id="U2J6G3"/>